<dbReference type="AlphaFoldDB" id="A0ABD2ZSV4"/>
<dbReference type="InterPro" id="IPR044809">
    <property type="entry name" value="AUF1-like"/>
</dbReference>
<protein>
    <recommendedName>
        <fullName evidence="1">F-box domain-containing protein</fullName>
    </recommendedName>
</protein>
<dbReference type="EMBL" id="JBJUIK010000007">
    <property type="protein sequence ID" value="KAL3522358.1"/>
    <property type="molecule type" value="Genomic_DNA"/>
</dbReference>
<organism evidence="2 3">
    <name type="scientific">Cinchona calisaya</name>
    <dbReference type="NCBI Taxonomy" id="153742"/>
    <lineage>
        <taxon>Eukaryota</taxon>
        <taxon>Viridiplantae</taxon>
        <taxon>Streptophyta</taxon>
        <taxon>Embryophyta</taxon>
        <taxon>Tracheophyta</taxon>
        <taxon>Spermatophyta</taxon>
        <taxon>Magnoliopsida</taxon>
        <taxon>eudicotyledons</taxon>
        <taxon>Gunneridae</taxon>
        <taxon>Pentapetalae</taxon>
        <taxon>asterids</taxon>
        <taxon>lamiids</taxon>
        <taxon>Gentianales</taxon>
        <taxon>Rubiaceae</taxon>
        <taxon>Cinchonoideae</taxon>
        <taxon>Cinchoneae</taxon>
        <taxon>Cinchona</taxon>
    </lineage>
</organism>
<dbReference type="SUPFAM" id="SSF81383">
    <property type="entry name" value="F-box domain"/>
    <property type="match status" value="1"/>
</dbReference>
<name>A0ABD2ZSV4_9GENT</name>
<dbReference type="InterPro" id="IPR036047">
    <property type="entry name" value="F-box-like_dom_sf"/>
</dbReference>
<gene>
    <name evidence="2" type="ORF">ACH5RR_015192</name>
</gene>
<dbReference type="Proteomes" id="UP001630127">
    <property type="component" value="Unassembled WGS sequence"/>
</dbReference>
<evidence type="ECO:0000259" key="1">
    <source>
        <dbReference type="Pfam" id="PF12937"/>
    </source>
</evidence>
<keyword evidence="3" id="KW-1185">Reference proteome</keyword>
<dbReference type="InterPro" id="IPR001810">
    <property type="entry name" value="F-box_dom"/>
</dbReference>
<sequence>MEDLGVKNQEVGTVAEKQMKKAEDPFQRLPDDVIIFHIFDKILDAKSLCRCSCVSKHFSFLVFQSHHVSLKIPIKILHQEPNPALPRARSALQSVHSFTIHMGHFPALIRHILLRPPRLIGVDIDISFLSNLTTQFLTKFTSMKSLFLEFDYSGLMTTSNEPLVKWKFDSKSARYILLISPRNLDCHNIIDVADLVLIKIHLDCNLCLAYNTFHLMEMLFSWLPESLNHLVITDTKNRGELNLGGSDLVAIRDRHANCSSQGRIRFIDDPLREMPLPNGGGIKFDHIFLANEWNADEDCLRIRKAFEGRDDDLIEPVVNMVTEIRHRGGF</sequence>
<dbReference type="Pfam" id="PF12937">
    <property type="entry name" value="F-box-like"/>
    <property type="match status" value="1"/>
</dbReference>
<dbReference type="CDD" id="cd09917">
    <property type="entry name" value="F-box_SF"/>
    <property type="match status" value="1"/>
</dbReference>
<evidence type="ECO:0000313" key="2">
    <source>
        <dbReference type="EMBL" id="KAL3522358.1"/>
    </source>
</evidence>
<reference evidence="2 3" key="1">
    <citation type="submission" date="2024-11" db="EMBL/GenBank/DDBJ databases">
        <title>A near-complete genome assembly of Cinchona calisaya.</title>
        <authorList>
            <person name="Lian D.C."/>
            <person name="Zhao X.W."/>
            <person name="Wei L."/>
        </authorList>
    </citation>
    <scope>NUCLEOTIDE SEQUENCE [LARGE SCALE GENOMIC DNA]</scope>
    <source>
        <tissue evidence="2">Nenye</tissue>
    </source>
</reference>
<evidence type="ECO:0000313" key="3">
    <source>
        <dbReference type="Proteomes" id="UP001630127"/>
    </source>
</evidence>
<proteinExistence type="predicted"/>
<feature type="domain" description="F-box" evidence="1">
    <location>
        <begin position="26"/>
        <end position="64"/>
    </location>
</feature>
<dbReference type="Gene3D" id="1.20.1280.50">
    <property type="match status" value="1"/>
</dbReference>
<accession>A0ABD2ZSV4</accession>
<dbReference type="PANTHER" id="PTHR31215">
    <property type="entry name" value="OS05G0510400 PROTEIN-RELATED"/>
    <property type="match status" value="1"/>
</dbReference>
<comment type="caution">
    <text evidence="2">The sequence shown here is derived from an EMBL/GenBank/DDBJ whole genome shotgun (WGS) entry which is preliminary data.</text>
</comment>